<protein>
    <submittedName>
        <fullName evidence="1">Uncharacterized protein</fullName>
    </submittedName>
</protein>
<dbReference type="EMBL" id="LAZR01040521">
    <property type="protein sequence ID" value="KKL14277.1"/>
    <property type="molecule type" value="Genomic_DNA"/>
</dbReference>
<proteinExistence type="predicted"/>
<accession>A0A0F9BKF1</accession>
<evidence type="ECO:0000313" key="1">
    <source>
        <dbReference type="EMBL" id="KKL14277.1"/>
    </source>
</evidence>
<dbReference type="AlphaFoldDB" id="A0A0F9BKF1"/>
<name>A0A0F9BKF1_9ZZZZ</name>
<reference evidence="1" key="1">
    <citation type="journal article" date="2015" name="Nature">
        <title>Complex archaea that bridge the gap between prokaryotes and eukaryotes.</title>
        <authorList>
            <person name="Spang A."/>
            <person name="Saw J.H."/>
            <person name="Jorgensen S.L."/>
            <person name="Zaremba-Niedzwiedzka K."/>
            <person name="Martijn J."/>
            <person name="Lind A.E."/>
            <person name="van Eijk R."/>
            <person name="Schleper C."/>
            <person name="Guy L."/>
            <person name="Ettema T.J."/>
        </authorList>
    </citation>
    <scope>NUCLEOTIDE SEQUENCE</scope>
</reference>
<comment type="caution">
    <text evidence="1">The sequence shown here is derived from an EMBL/GenBank/DDBJ whole genome shotgun (WGS) entry which is preliminary data.</text>
</comment>
<feature type="non-terminal residue" evidence="1">
    <location>
        <position position="56"/>
    </location>
</feature>
<gene>
    <name evidence="1" type="ORF">LCGC14_2517340</name>
</gene>
<sequence length="56" mass="6378">MSQTPRQQMLATLDHRRPERVPIQLGWRSEVTEAAKRHYGVETGQEVAEILGADMC</sequence>
<organism evidence="1">
    <name type="scientific">marine sediment metagenome</name>
    <dbReference type="NCBI Taxonomy" id="412755"/>
    <lineage>
        <taxon>unclassified sequences</taxon>
        <taxon>metagenomes</taxon>
        <taxon>ecological metagenomes</taxon>
    </lineage>
</organism>